<feature type="compositionally biased region" description="Low complexity" evidence="1">
    <location>
        <begin position="49"/>
        <end position="63"/>
    </location>
</feature>
<gene>
    <name evidence="3" type="ORF">JMJ35_010282</name>
</gene>
<feature type="transmembrane region" description="Helical" evidence="2">
    <location>
        <begin position="77"/>
        <end position="97"/>
    </location>
</feature>
<evidence type="ECO:0000256" key="1">
    <source>
        <dbReference type="SAM" id="MobiDB-lite"/>
    </source>
</evidence>
<feature type="region of interest" description="Disordered" evidence="1">
    <location>
        <begin position="49"/>
        <end position="69"/>
    </location>
</feature>
<evidence type="ECO:0000256" key="2">
    <source>
        <dbReference type="SAM" id="Phobius"/>
    </source>
</evidence>
<name>A0AA39QST0_9LECA</name>
<keyword evidence="2" id="KW-1133">Transmembrane helix</keyword>
<comment type="caution">
    <text evidence="3">The sequence shown here is derived from an EMBL/GenBank/DDBJ whole genome shotgun (WGS) entry which is preliminary data.</text>
</comment>
<proteinExistence type="predicted"/>
<evidence type="ECO:0000313" key="4">
    <source>
        <dbReference type="Proteomes" id="UP001166286"/>
    </source>
</evidence>
<keyword evidence="2" id="KW-0472">Membrane</keyword>
<dbReference type="AlphaFoldDB" id="A0AA39QST0"/>
<keyword evidence="4" id="KW-1185">Reference proteome</keyword>
<protein>
    <submittedName>
        <fullName evidence="3">Uncharacterized protein</fullName>
    </submittedName>
</protein>
<sequence length="120" mass="13042">MGLPSPHSLPLPSHKFTPIPTLYSNGTIAISVQAAAKSTYPTLMIASPSYATASSSPTPASKSQNQSGWSPGDVGTILFGCIGTVLAVMTLWLTFWLGRQRFRFITNEEFRKQLQLENLL</sequence>
<accession>A0AA39QST0</accession>
<reference evidence="3" key="1">
    <citation type="submission" date="2023-03" db="EMBL/GenBank/DDBJ databases">
        <title>Complete genome of Cladonia borealis.</title>
        <authorList>
            <person name="Park H."/>
        </authorList>
    </citation>
    <scope>NUCLEOTIDE SEQUENCE</scope>
    <source>
        <strain evidence="3">ANT050790</strain>
    </source>
</reference>
<dbReference type="Proteomes" id="UP001166286">
    <property type="component" value="Unassembled WGS sequence"/>
</dbReference>
<keyword evidence="2" id="KW-0812">Transmembrane</keyword>
<evidence type="ECO:0000313" key="3">
    <source>
        <dbReference type="EMBL" id="KAK0507244.1"/>
    </source>
</evidence>
<organism evidence="3 4">
    <name type="scientific">Cladonia borealis</name>
    <dbReference type="NCBI Taxonomy" id="184061"/>
    <lineage>
        <taxon>Eukaryota</taxon>
        <taxon>Fungi</taxon>
        <taxon>Dikarya</taxon>
        <taxon>Ascomycota</taxon>
        <taxon>Pezizomycotina</taxon>
        <taxon>Lecanoromycetes</taxon>
        <taxon>OSLEUM clade</taxon>
        <taxon>Lecanoromycetidae</taxon>
        <taxon>Lecanorales</taxon>
        <taxon>Lecanorineae</taxon>
        <taxon>Cladoniaceae</taxon>
        <taxon>Cladonia</taxon>
    </lineage>
</organism>
<dbReference type="EMBL" id="JAFEKC020000024">
    <property type="protein sequence ID" value="KAK0507244.1"/>
    <property type="molecule type" value="Genomic_DNA"/>
</dbReference>